<dbReference type="InterPro" id="IPR036291">
    <property type="entry name" value="NAD(P)-bd_dom_sf"/>
</dbReference>
<feature type="domain" description="NAD-dependent epimerase/dehydratase" evidence="1">
    <location>
        <begin position="12"/>
        <end position="239"/>
    </location>
</feature>
<evidence type="ECO:0000313" key="3">
    <source>
        <dbReference type="Proteomes" id="UP000306628"/>
    </source>
</evidence>
<dbReference type="Proteomes" id="UP000306628">
    <property type="component" value="Unassembled WGS sequence"/>
</dbReference>
<accession>A0A5S4GUU6</accession>
<evidence type="ECO:0000313" key="2">
    <source>
        <dbReference type="EMBL" id="TMR36726.1"/>
    </source>
</evidence>
<name>A0A5S4GUU6_9ACTN</name>
<protein>
    <submittedName>
        <fullName evidence="2">NAD-dependent epimerase/dehydratase family protein</fullName>
    </submittedName>
</protein>
<keyword evidence="3" id="KW-1185">Reference proteome</keyword>
<dbReference type="InterPro" id="IPR001509">
    <property type="entry name" value="Epimerase_deHydtase"/>
</dbReference>
<dbReference type="Gene3D" id="3.90.25.10">
    <property type="entry name" value="UDP-galactose 4-epimerase, domain 1"/>
    <property type="match status" value="1"/>
</dbReference>
<dbReference type="PANTHER" id="PTHR43245:SF13">
    <property type="entry name" value="UDP-D-APIOSE_UDP-D-XYLOSE SYNTHASE 2"/>
    <property type="match status" value="1"/>
</dbReference>
<evidence type="ECO:0000259" key="1">
    <source>
        <dbReference type="Pfam" id="PF01370"/>
    </source>
</evidence>
<sequence length="317" mass="33626">MGEVRAPARPVALVAGGTGYLGRFVCVGLREAGFDVIAVARRPAAAPAGCRLYLADLAANSAGELAGFLARVRPRVVVNAAGALWEVSETEMTHSNQELVARLVAGVGAVGGRVRLVQLGSVYEYGAQPGGYALLDETTAELPITPYARSKLAGSRLVVGAIEARQLDGVVLRVSTVLGPNAPVASFFGGLAAQLARRPATVELPELSDERDFVDVRDVVSAVVKAARISATPPVLNIANGRLTPVKTLVDELIKVSGVPVRRVTRPYRGLRRDADAGRQYVDIGAARRALRWIPQHKPIDSIRGLWRSVSETPVLH</sequence>
<dbReference type="AlphaFoldDB" id="A0A5S4GUU6"/>
<organism evidence="2 3">
    <name type="scientific">Nonomuraea zeae</name>
    <dbReference type="NCBI Taxonomy" id="1642303"/>
    <lineage>
        <taxon>Bacteria</taxon>
        <taxon>Bacillati</taxon>
        <taxon>Actinomycetota</taxon>
        <taxon>Actinomycetes</taxon>
        <taxon>Streptosporangiales</taxon>
        <taxon>Streptosporangiaceae</taxon>
        <taxon>Nonomuraea</taxon>
    </lineage>
</organism>
<dbReference type="Gene3D" id="3.40.50.720">
    <property type="entry name" value="NAD(P)-binding Rossmann-like Domain"/>
    <property type="match status" value="1"/>
</dbReference>
<dbReference type="RefSeq" id="WP_138689355.1">
    <property type="nucleotide sequence ID" value="NZ_JBHSAZ010000107.1"/>
</dbReference>
<comment type="caution">
    <text evidence="2">The sequence shown here is derived from an EMBL/GenBank/DDBJ whole genome shotgun (WGS) entry which is preliminary data.</text>
</comment>
<dbReference type="InterPro" id="IPR050177">
    <property type="entry name" value="Lipid_A_modif_metabolic_enz"/>
</dbReference>
<reference evidence="2 3" key="1">
    <citation type="submission" date="2019-05" db="EMBL/GenBank/DDBJ databases">
        <title>Draft genome sequence of Nonomuraea zeae DSM 100528.</title>
        <authorList>
            <person name="Saricaoglu S."/>
            <person name="Isik K."/>
        </authorList>
    </citation>
    <scope>NUCLEOTIDE SEQUENCE [LARGE SCALE GENOMIC DNA]</scope>
    <source>
        <strain evidence="2 3">DSM 100528</strain>
    </source>
</reference>
<dbReference type="Pfam" id="PF01370">
    <property type="entry name" value="Epimerase"/>
    <property type="match status" value="1"/>
</dbReference>
<dbReference type="OrthoDB" id="4559195at2"/>
<dbReference type="SUPFAM" id="SSF51735">
    <property type="entry name" value="NAD(P)-binding Rossmann-fold domains"/>
    <property type="match status" value="1"/>
</dbReference>
<gene>
    <name evidence="2" type="ORF">ETD85_10025</name>
</gene>
<proteinExistence type="predicted"/>
<dbReference type="PANTHER" id="PTHR43245">
    <property type="entry name" value="BIFUNCTIONAL POLYMYXIN RESISTANCE PROTEIN ARNA"/>
    <property type="match status" value="1"/>
</dbReference>
<dbReference type="EMBL" id="VCKX01000022">
    <property type="protein sequence ID" value="TMR36726.1"/>
    <property type="molecule type" value="Genomic_DNA"/>
</dbReference>